<organism evidence="2 3">
    <name type="scientific">Nothocercus nigrocapillus</name>
    <dbReference type="NCBI Taxonomy" id="1977171"/>
    <lineage>
        <taxon>Eukaryota</taxon>
        <taxon>Metazoa</taxon>
        <taxon>Chordata</taxon>
        <taxon>Craniata</taxon>
        <taxon>Vertebrata</taxon>
        <taxon>Euteleostomi</taxon>
        <taxon>Archelosauria</taxon>
        <taxon>Archosauria</taxon>
        <taxon>Dinosauria</taxon>
        <taxon>Saurischia</taxon>
        <taxon>Theropoda</taxon>
        <taxon>Coelurosauria</taxon>
        <taxon>Aves</taxon>
        <taxon>Palaeognathae</taxon>
        <taxon>Tinamiformes</taxon>
        <taxon>Tinamidae</taxon>
        <taxon>Nothocercus</taxon>
    </lineage>
</organism>
<dbReference type="EMBL" id="WBNA01003663">
    <property type="protein sequence ID" value="NXD18751.1"/>
    <property type="molecule type" value="Genomic_DNA"/>
</dbReference>
<feature type="chain" id="PRO_5032572285" evidence="1">
    <location>
        <begin position="23"/>
        <end position="58"/>
    </location>
</feature>
<evidence type="ECO:0000313" key="3">
    <source>
        <dbReference type="Proteomes" id="UP000661971"/>
    </source>
</evidence>
<dbReference type="SUPFAM" id="SSF58069">
    <property type="entry name" value="Virus ectodomain"/>
    <property type="match status" value="1"/>
</dbReference>
<keyword evidence="3" id="KW-1185">Reference proteome</keyword>
<reference evidence="3" key="1">
    <citation type="submission" date="2023-07" db="EMBL/GenBank/DDBJ databases">
        <title>Bird 10,000 Genomes (B10K) Project - Family phase.</title>
        <authorList>
            <person name="Zhang G."/>
        </authorList>
    </citation>
    <scope>NUCLEOTIDE SEQUENCE [LARGE SCALE GENOMIC DNA]</scope>
</reference>
<feature type="signal peptide" evidence="1">
    <location>
        <begin position="1"/>
        <end position="22"/>
    </location>
</feature>
<keyword evidence="1" id="KW-0732">Signal</keyword>
<accession>A0A851TSS5</accession>
<comment type="caution">
    <text evidence="2">The sequence shown here is derived from an EMBL/GenBank/DDBJ whole genome shotgun (WGS) entry which is preliminary data.</text>
</comment>
<dbReference type="Gene3D" id="1.10.287.210">
    <property type="match status" value="1"/>
</dbReference>
<feature type="non-terminal residue" evidence="2">
    <location>
        <position position="1"/>
    </location>
</feature>
<dbReference type="Proteomes" id="UP000661971">
    <property type="component" value="Unassembled WGS sequence"/>
</dbReference>
<protein>
    <submittedName>
        <fullName evidence="2">ENR1 protein</fullName>
    </submittedName>
</protein>
<proteinExistence type="predicted"/>
<evidence type="ECO:0000256" key="1">
    <source>
        <dbReference type="SAM" id="SignalP"/>
    </source>
</evidence>
<dbReference type="AlphaFoldDB" id="A0A851TSS5"/>
<gene>
    <name evidence="2" type="primary">Erv31_8</name>
    <name evidence="2" type="ORF">NOTNIG_R14817</name>
</gene>
<evidence type="ECO:0000313" key="2">
    <source>
        <dbReference type="EMBL" id="NXD18751.1"/>
    </source>
</evidence>
<sequence length="58" mass="6407">NLNRIIRLLAVLEIIANQTATALDLLAEQATQMWTAILQRRLVLSYLLAEEGGVCGKL</sequence>
<feature type="non-terminal residue" evidence="2">
    <location>
        <position position="58"/>
    </location>
</feature>
<name>A0A851TSS5_9AVES</name>